<gene>
    <name evidence="4" type="ordered locus">Acin_0071</name>
</gene>
<proteinExistence type="inferred from homology"/>
<feature type="domain" description="CN hydrolase" evidence="3">
    <location>
        <begin position="4"/>
        <end position="251"/>
    </location>
</feature>
<dbReference type="Proteomes" id="UP000007093">
    <property type="component" value="Chromosome"/>
</dbReference>
<dbReference type="AlphaFoldDB" id="G4Q623"/>
<dbReference type="InParanoid" id="G4Q623"/>
<dbReference type="InterPro" id="IPR045254">
    <property type="entry name" value="Nit1/2_C-N_Hydrolase"/>
</dbReference>
<protein>
    <submittedName>
        <fullName evidence="4">Nitrilase/cyanide hydratase and apolipoprotein N-acyltransferase</fullName>
    </submittedName>
</protein>
<dbReference type="PATRIC" id="fig|568816.4.peg.66"/>
<dbReference type="GeneID" id="92877792"/>
<dbReference type="Gene3D" id="3.60.110.10">
    <property type="entry name" value="Carbon-nitrogen hydrolase"/>
    <property type="match status" value="1"/>
</dbReference>
<dbReference type="InterPro" id="IPR036526">
    <property type="entry name" value="C-N_Hydrolase_sf"/>
</dbReference>
<dbReference type="GO" id="GO:0016746">
    <property type="term" value="F:acyltransferase activity"/>
    <property type="evidence" value="ECO:0007669"/>
    <property type="project" value="UniProtKB-KW"/>
</dbReference>
<evidence type="ECO:0000259" key="3">
    <source>
        <dbReference type="PROSITE" id="PS50263"/>
    </source>
</evidence>
<dbReference type="GO" id="GO:0016811">
    <property type="term" value="F:hydrolase activity, acting on carbon-nitrogen (but not peptide) bonds, in linear amides"/>
    <property type="evidence" value="ECO:0007669"/>
    <property type="project" value="InterPro"/>
</dbReference>
<dbReference type="eggNOG" id="COG0388">
    <property type="taxonomic scope" value="Bacteria"/>
</dbReference>
<organism evidence="4 5">
    <name type="scientific">Acidaminococcus intestini (strain RyC-MR95)</name>
    <dbReference type="NCBI Taxonomy" id="568816"/>
    <lineage>
        <taxon>Bacteria</taxon>
        <taxon>Bacillati</taxon>
        <taxon>Bacillota</taxon>
        <taxon>Negativicutes</taxon>
        <taxon>Acidaminococcales</taxon>
        <taxon>Acidaminococcaceae</taxon>
        <taxon>Acidaminococcus</taxon>
    </lineage>
</organism>
<keyword evidence="5" id="KW-1185">Reference proteome</keyword>
<evidence type="ECO:0000256" key="2">
    <source>
        <dbReference type="ARBA" id="ARBA00022801"/>
    </source>
</evidence>
<dbReference type="Pfam" id="PF00795">
    <property type="entry name" value="CN_hydrolase"/>
    <property type="match status" value="1"/>
</dbReference>
<evidence type="ECO:0000313" key="4">
    <source>
        <dbReference type="EMBL" id="AEQ21324.1"/>
    </source>
</evidence>
<reference evidence="4 5" key="1">
    <citation type="journal article" date="2011" name="J. Bacteriol.">
        <title>Complete genome sequence of Acidaminococcus intestini RYC-MR95, a Gram-negative bacterium from the phylum Firmicutes.</title>
        <authorList>
            <person name="D'Auria G."/>
            <person name="Galan J.C."/>
            <person name="Rodriguez-Alcayna M."/>
            <person name="Moya A."/>
            <person name="Baquero F."/>
            <person name="Latorre A."/>
        </authorList>
    </citation>
    <scope>NUCLEOTIDE SEQUENCE [LARGE SCALE GENOMIC DNA]</scope>
    <source>
        <strain evidence="4 5">RyC-MR95</strain>
    </source>
</reference>
<dbReference type="HOGENOM" id="CLU_030130_1_2_9"/>
<accession>G4Q623</accession>
<keyword evidence="2" id="KW-0378">Hydrolase</keyword>
<dbReference type="FunCoup" id="G4Q623">
    <property type="interactions" value="354"/>
</dbReference>
<comment type="similarity">
    <text evidence="1">Belongs to the carbon-nitrogen hydrolase superfamily. NIT1/NIT2 family.</text>
</comment>
<dbReference type="SUPFAM" id="SSF56317">
    <property type="entry name" value="Carbon-nitrogen hydrolase"/>
    <property type="match status" value="1"/>
</dbReference>
<dbReference type="PANTHER" id="PTHR23088">
    <property type="entry name" value="NITRILASE-RELATED"/>
    <property type="match status" value="1"/>
</dbReference>
<dbReference type="InterPro" id="IPR003010">
    <property type="entry name" value="C-N_Hydrolase"/>
</dbReference>
<dbReference type="KEGG" id="ain:Acin_0071"/>
<dbReference type="RefSeq" id="WP_009015641.1">
    <property type="nucleotide sequence ID" value="NC_016077.1"/>
</dbReference>
<keyword evidence="4" id="KW-0449">Lipoprotein</keyword>
<dbReference type="EMBL" id="CP003058">
    <property type="protein sequence ID" value="AEQ21324.1"/>
    <property type="molecule type" value="Genomic_DNA"/>
</dbReference>
<name>G4Q623_ACIIR</name>
<dbReference type="CDD" id="cd07572">
    <property type="entry name" value="nit"/>
    <property type="match status" value="1"/>
</dbReference>
<sequence length="277" mass="30202">MTTFLVAAIQMDTTSNQDQNLSVVADFIGEAAKKGAKLIALPETMAYLGRDYAALSEAVPGGKTATYLSTLARKYGVYIEGGSLYERNENDPARPYNTTFLLGPDGAFLGKYSKLHPFDVVLDSGVTSRESSHVAPGHEIVTVKTAGVGTLGFGICYDLRFGELFRLMALRGAQILVLPANFTEATGRAHWEVLVRARAIENECYVIAPNQVGKKPRFTAYGHSLIVDPRGKVLAEADGTETGVIYAPIDLDLVSKVRKETFTLQNRREDIYSLCLK</sequence>
<evidence type="ECO:0000313" key="5">
    <source>
        <dbReference type="Proteomes" id="UP000007093"/>
    </source>
</evidence>
<dbReference type="STRING" id="568816.Acin_0071"/>
<evidence type="ECO:0000256" key="1">
    <source>
        <dbReference type="ARBA" id="ARBA00010613"/>
    </source>
</evidence>
<keyword evidence="4" id="KW-0808">Transferase</keyword>
<dbReference type="PANTHER" id="PTHR23088:SF27">
    <property type="entry name" value="DEAMINATED GLUTATHIONE AMIDASE"/>
    <property type="match status" value="1"/>
</dbReference>
<dbReference type="PROSITE" id="PS50263">
    <property type="entry name" value="CN_HYDROLASE"/>
    <property type="match status" value="1"/>
</dbReference>
<keyword evidence="4" id="KW-0012">Acyltransferase</keyword>